<keyword evidence="4 7" id="KW-0812">Transmembrane</keyword>
<feature type="transmembrane region" description="Helical" evidence="7">
    <location>
        <begin position="172"/>
        <end position="194"/>
    </location>
</feature>
<evidence type="ECO:0000256" key="6">
    <source>
        <dbReference type="ARBA" id="ARBA00023136"/>
    </source>
</evidence>
<dbReference type="InterPro" id="IPR051393">
    <property type="entry name" value="ABC_transporter_permease"/>
</dbReference>
<keyword evidence="2" id="KW-0813">Transport</keyword>
<dbReference type="Gene3D" id="1.10.3720.10">
    <property type="entry name" value="MetI-like"/>
    <property type="match status" value="1"/>
</dbReference>
<reference evidence="9" key="1">
    <citation type="journal article" date="2014" name="Front. Microbiol.">
        <title>High frequency of phylogenetically diverse reductive dehalogenase-homologous genes in deep subseafloor sedimentary metagenomes.</title>
        <authorList>
            <person name="Kawai M."/>
            <person name="Futagami T."/>
            <person name="Toyoda A."/>
            <person name="Takaki Y."/>
            <person name="Nishi S."/>
            <person name="Hori S."/>
            <person name="Arai W."/>
            <person name="Tsubouchi T."/>
            <person name="Morono Y."/>
            <person name="Uchiyama I."/>
            <person name="Ito T."/>
            <person name="Fujiyama A."/>
            <person name="Inagaki F."/>
            <person name="Takami H."/>
        </authorList>
    </citation>
    <scope>NUCLEOTIDE SEQUENCE</scope>
    <source>
        <strain evidence="9">Expedition CK06-06</strain>
    </source>
</reference>
<keyword evidence="3" id="KW-1003">Cell membrane</keyword>
<proteinExistence type="predicted"/>
<dbReference type="GO" id="GO:0005886">
    <property type="term" value="C:plasma membrane"/>
    <property type="evidence" value="ECO:0007669"/>
    <property type="project" value="UniProtKB-SubCell"/>
</dbReference>
<dbReference type="PANTHER" id="PTHR30193">
    <property type="entry name" value="ABC TRANSPORTER PERMEASE PROTEIN"/>
    <property type="match status" value="1"/>
</dbReference>
<gene>
    <name evidence="9" type="ORF">S06H3_47682</name>
</gene>
<evidence type="ECO:0000256" key="1">
    <source>
        <dbReference type="ARBA" id="ARBA00004651"/>
    </source>
</evidence>
<dbReference type="EMBL" id="BARV01029969">
    <property type="protein sequence ID" value="GAI36024.1"/>
    <property type="molecule type" value="Genomic_DNA"/>
</dbReference>
<feature type="transmembrane region" description="Helical" evidence="7">
    <location>
        <begin position="123"/>
        <end position="143"/>
    </location>
</feature>
<evidence type="ECO:0000313" key="9">
    <source>
        <dbReference type="EMBL" id="GAI36024.1"/>
    </source>
</evidence>
<comment type="caution">
    <text evidence="9">The sequence shown here is derived from an EMBL/GenBank/DDBJ whole genome shotgun (WGS) entry which is preliminary data.</text>
</comment>
<dbReference type="InterPro" id="IPR035906">
    <property type="entry name" value="MetI-like_sf"/>
</dbReference>
<sequence length="207" mass="22567">MAIADTASVMAVAKRRRARLLRSALTGWLFIGPVVIGTLIFNILPMLPTFYGGFTFWSGLSAPKWIGLNNYKIILSGKDPNFLIGLKNTVFYTLGAVPGAMVAGLALAMIIDQRLPGMTFARALFFLPVLTSSVAVGVVWRWIFNWQFGLLNSLLWSVGIIGPRWLSDPSSAMWAVIIVAIWSSMGYNMVLFLAGLQGIPPSIEEAA</sequence>
<organism evidence="9">
    <name type="scientific">marine sediment metagenome</name>
    <dbReference type="NCBI Taxonomy" id="412755"/>
    <lineage>
        <taxon>unclassified sequences</taxon>
        <taxon>metagenomes</taxon>
        <taxon>ecological metagenomes</taxon>
    </lineage>
</organism>
<feature type="domain" description="ABC transmembrane type-1" evidence="8">
    <location>
        <begin position="86"/>
        <end position="207"/>
    </location>
</feature>
<keyword evidence="5 7" id="KW-1133">Transmembrane helix</keyword>
<evidence type="ECO:0000256" key="5">
    <source>
        <dbReference type="ARBA" id="ARBA00022989"/>
    </source>
</evidence>
<evidence type="ECO:0000256" key="2">
    <source>
        <dbReference type="ARBA" id="ARBA00022448"/>
    </source>
</evidence>
<comment type="subcellular location">
    <subcellularLocation>
        <location evidence="1">Cell membrane</location>
        <topology evidence="1">Multi-pass membrane protein</topology>
    </subcellularLocation>
</comment>
<name>X1PYK3_9ZZZZ</name>
<keyword evidence="6 7" id="KW-0472">Membrane</keyword>
<evidence type="ECO:0000256" key="4">
    <source>
        <dbReference type="ARBA" id="ARBA00022692"/>
    </source>
</evidence>
<dbReference type="AlphaFoldDB" id="X1PYK3"/>
<dbReference type="GO" id="GO:0055085">
    <property type="term" value="P:transmembrane transport"/>
    <property type="evidence" value="ECO:0007669"/>
    <property type="project" value="InterPro"/>
</dbReference>
<accession>X1PYK3</accession>
<dbReference type="PANTHER" id="PTHR30193:SF37">
    <property type="entry name" value="INNER MEMBRANE ABC TRANSPORTER PERMEASE PROTEIN YCJO"/>
    <property type="match status" value="1"/>
</dbReference>
<evidence type="ECO:0000259" key="8">
    <source>
        <dbReference type="PROSITE" id="PS50928"/>
    </source>
</evidence>
<evidence type="ECO:0000256" key="7">
    <source>
        <dbReference type="SAM" id="Phobius"/>
    </source>
</evidence>
<feature type="transmembrane region" description="Helical" evidence="7">
    <location>
        <begin position="90"/>
        <end position="111"/>
    </location>
</feature>
<dbReference type="SUPFAM" id="SSF161098">
    <property type="entry name" value="MetI-like"/>
    <property type="match status" value="1"/>
</dbReference>
<dbReference type="InterPro" id="IPR000515">
    <property type="entry name" value="MetI-like"/>
</dbReference>
<feature type="transmembrane region" description="Helical" evidence="7">
    <location>
        <begin position="20"/>
        <end position="44"/>
    </location>
</feature>
<protein>
    <recommendedName>
        <fullName evidence="8">ABC transmembrane type-1 domain-containing protein</fullName>
    </recommendedName>
</protein>
<dbReference type="PROSITE" id="PS50928">
    <property type="entry name" value="ABC_TM1"/>
    <property type="match status" value="1"/>
</dbReference>
<feature type="non-terminal residue" evidence="9">
    <location>
        <position position="207"/>
    </location>
</feature>
<evidence type="ECO:0000256" key="3">
    <source>
        <dbReference type="ARBA" id="ARBA00022475"/>
    </source>
</evidence>